<dbReference type="InterPro" id="IPR023393">
    <property type="entry name" value="START-like_dom_sf"/>
</dbReference>
<reference evidence="1" key="1">
    <citation type="journal article" date="2014" name="Int. J. Syst. Evol. Microbiol.">
        <title>Complete genome sequence of Corynebacterium casei LMG S-19264T (=DSM 44701T), isolated from a smear-ripened cheese.</title>
        <authorList>
            <consortium name="US DOE Joint Genome Institute (JGI-PGF)"/>
            <person name="Walter F."/>
            <person name="Albersmeier A."/>
            <person name="Kalinowski J."/>
            <person name="Ruckert C."/>
        </authorList>
    </citation>
    <scope>NUCLEOTIDE SEQUENCE</scope>
    <source>
        <strain evidence="1">JCM 4784</strain>
    </source>
</reference>
<protein>
    <submittedName>
        <fullName evidence="1">ATPase</fullName>
    </submittedName>
</protein>
<evidence type="ECO:0000313" key="1">
    <source>
        <dbReference type="EMBL" id="GHE76460.1"/>
    </source>
</evidence>
<comment type="caution">
    <text evidence="1">The sequence shown here is derived from an EMBL/GenBank/DDBJ whole genome shotgun (WGS) entry which is preliminary data.</text>
</comment>
<proteinExistence type="predicted"/>
<dbReference type="InterPro" id="IPR019587">
    <property type="entry name" value="Polyketide_cyclase/dehydratase"/>
</dbReference>
<gene>
    <name evidence="1" type="ORF">GCM10018785_50920</name>
</gene>
<dbReference type="AlphaFoldDB" id="A0A918ZXQ7"/>
<sequence length="151" mass="16638">MPYTYAVTSRSPAHPETVFAVLVRAGTWPSWSPIDDAAVEGGGDPLEPQKVGDTRVFRTGRTVARERVVELVPGRRFGYVNDGGVFRSYRGTVELTPVPHGGTDITWSAVFEPRLPLSGPFWRRYLTRFMGRMADGLATYAGAVPDRDTAH</sequence>
<name>A0A918ZXQ7_9ACTN</name>
<evidence type="ECO:0000313" key="2">
    <source>
        <dbReference type="Proteomes" id="UP000608024"/>
    </source>
</evidence>
<dbReference type="Gene3D" id="3.30.530.20">
    <property type="match status" value="1"/>
</dbReference>
<dbReference type="CDD" id="cd07821">
    <property type="entry name" value="PYR_PYL_RCAR_like"/>
    <property type="match status" value="1"/>
</dbReference>
<reference evidence="1" key="2">
    <citation type="submission" date="2020-09" db="EMBL/GenBank/DDBJ databases">
        <authorList>
            <person name="Sun Q."/>
            <person name="Ohkuma M."/>
        </authorList>
    </citation>
    <scope>NUCLEOTIDE SEQUENCE</scope>
    <source>
        <strain evidence="1">JCM 4784</strain>
    </source>
</reference>
<dbReference type="EMBL" id="BNBT01000093">
    <property type="protein sequence ID" value="GHE76460.1"/>
    <property type="molecule type" value="Genomic_DNA"/>
</dbReference>
<dbReference type="Proteomes" id="UP000608024">
    <property type="component" value="Unassembled WGS sequence"/>
</dbReference>
<dbReference type="RefSeq" id="WP_190138367.1">
    <property type="nucleotide sequence ID" value="NZ_BNBT01000093.1"/>
</dbReference>
<dbReference type="SUPFAM" id="SSF55961">
    <property type="entry name" value="Bet v1-like"/>
    <property type="match status" value="1"/>
</dbReference>
<accession>A0A918ZXQ7</accession>
<dbReference type="Pfam" id="PF10604">
    <property type="entry name" value="Polyketide_cyc2"/>
    <property type="match status" value="1"/>
</dbReference>
<organism evidence="1 2">
    <name type="scientific">Streptomyces longispororuber</name>
    <dbReference type="NCBI Taxonomy" id="68230"/>
    <lineage>
        <taxon>Bacteria</taxon>
        <taxon>Bacillati</taxon>
        <taxon>Actinomycetota</taxon>
        <taxon>Actinomycetes</taxon>
        <taxon>Kitasatosporales</taxon>
        <taxon>Streptomycetaceae</taxon>
        <taxon>Streptomyces</taxon>
    </lineage>
</organism>
<keyword evidence="2" id="KW-1185">Reference proteome</keyword>